<comment type="similarity">
    <text evidence="1 5">Belongs to the peptidase S41A family.</text>
</comment>
<dbReference type="EMBL" id="CP063231">
    <property type="protein sequence ID" value="URL57007.1"/>
    <property type="molecule type" value="Genomic_DNA"/>
</dbReference>
<evidence type="ECO:0000256" key="4">
    <source>
        <dbReference type="ARBA" id="ARBA00022825"/>
    </source>
</evidence>
<evidence type="ECO:0000256" key="5">
    <source>
        <dbReference type="RuleBase" id="RU004404"/>
    </source>
</evidence>
<dbReference type="InterPro" id="IPR040573">
    <property type="entry name" value="TSP_N"/>
</dbReference>
<dbReference type="Pfam" id="PF03572">
    <property type="entry name" value="Peptidase_S41"/>
    <property type="match status" value="1"/>
</dbReference>
<dbReference type="InterPro" id="IPR036034">
    <property type="entry name" value="PDZ_sf"/>
</dbReference>
<organism evidence="7 8">
    <name type="scientific">Luteibacter flocculans</name>
    <dbReference type="NCBI Taxonomy" id="2780091"/>
    <lineage>
        <taxon>Bacteria</taxon>
        <taxon>Pseudomonadati</taxon>
        <taxon>Pseudomonadota</taxon>
        <taxon>Gammaproteobacteria</taxon>
        <taxon>Lysobacterales</taxon>
        <taxon>Rhodanobacteraceae</taxon>
        <taxon>Luteibacter</taxon>
    </lineage>
</organism>
<evidence type="ECO:0000313" key="8">
    <source>
        <dbReference type="Proteomes" id="UP001056681"/>
    </source>
</evidence>
<dbReference type="InterPro" id="IPR001478">
    <property type="entry name" value="PDZ"/>
</dbReference>
<dbReference type="Pfam" id="PF00595">
    <property type="entry name" value="PDZ"/>
    <property type="match status" value="1"/>
</dbReference>
<dbReference type="InterPro" id="IPR029045">
    <property type="entry name" value="ClpP/crotonase-like_dom_sf"/>
</dbReference>
<keyword evidence="3 5" id="KW-0378">Hydrolase</keyword>
<proteinExistence type="inferred from homology"/>
<dbReference type="InterPro" id="IPR005151">
    <property type="entry name" value="Tail-specific_protease"/>
</dbReference>
<accession>A0ABY4SZ77</accession>
<sequence>MSFRHPLYVLLFFVLPISAARAFPASSPILLMPTPSQVRSGQMVMTFLQRYHLNPRTMDAALSAQVFDGLIDELDPERIVFTDEDIEHLSTVRSDIGRHLSEGDLVPLFAPVNVYLNRVVEKADFDAAALDVKQDFSTHESFSVDSKGVPRPKSATELHTRWALRVKDDWLRLKLAGRADADIRETLRHRYQNLGTRARNTTSEDAFQMLMEAYAQAMDPHTDYFSPTAARQFDTEMSLSLEGIGAYLREHDAYTQVTELIPGGPASASGRIGVGDRIAAVGQGASGPMVDVTGWRTDEVVTLIRGKSGSTVRLEILPDESKGDAAGRLVTLVRKHVSIEDQAVQASVINIGSPAAPHRIGVLSVPSFYEDFEAKKRGGSYRSVSKDVAAHIQDFRDQNVAGIVLDLRDNGGGSLSEAVALGGVFCGPGPVVQVKDAKGAPDVQQADGAAAWTGPLVVMVNRASASASEILAADLQDRGRAIVVGERTFGKGTVQTLVDLDSIGHADGLGELKMTIAQFYRINGTTTQLSGVTPDIVFPQTYSERDFGESTYKNALPQSSIAATAFDKDPRLATIRAVLMKEHDARVGDDAAWKLAVERLEAYRQISERPTVSLNLAERKATREADVRKMEGLRRRAQALAGSSDKDDAMAAADDGLTALERPVGPIRTRAERHDDPFLHEAAAIAEDEAALLAALATG</sequence>
<evidence type="ECO:0000256" key="3">
    <source>
        <dbReference type="ARBA" id="ARBA00022801"/>
    </source>
</evidence>
<evidence type="ECO:0000313" key="7">
    <source>
        <dbReference type="EMBL" id="URL57007.1"/>
    </source>
</evidence>
<dbReference type="SUPFAM" id="SSF52096">
    <property type="entry name" value="ClpP/crotonase"/>
    <property type="match status" value="1"/>
</dbReference>
<feature type="domain" description="PDZ" evidence="6">
    <location>
        <begin position="234"/>
        <end position="305"/>
    </location>
</feature>
<dbReference type="SMART" id="SM00245">
    <property type="entry name" value="TSPc"/>
    <property type="match status" value="1"/>
</dbReference>
<dbReference type="Gene3D" id="2.30.42.10">
    <property type="match status" value="1"/>
</dbReference>
<dbReference type="NCBIfam" id="TIGR00225">
    <property type="entry name" value="prc"/>
    <property type="match status" value="1"/>
</dbReference>
<dbReference type="SUPFAM" id="SSF50156">
    <property type="entry name" value="PDZ domain-like"/>
    <property type="match status" value="1"/>
</dbReference>
<gene>
    <name evidence="7" type="ORF">IM816_10045</name>
</gene>
<dbReference type="Gene3D" id="3.30.750.44">
    <property type="match status" value="1"/>
</dbReference>
<dbReference type="SMART" id="SM00228">
    <property type="entry name" value="PDZ"/>
    <property type="match status" value="1"/>
</dbReference>
<keyword evidence="2 5" id="KW-0645">Protease</keyword>
<dbReference type="RefSeq" id="WP_250337968.1">
    <property type="nucleotide sequence ID" value="NZ_CP063231.1"/>
</dbReference>
<evidence type="ECO:0000256" key="1">
    <source>
        <dbReference type="ARBA" id="ARBA00009179"/>
    </source>
</evidence>
<dbReference type="Pfam" id="PF11818">
    <property type="entry name" value="DUF3340"/>
    <property type="match status" value="1"/>
</dbReference>
<evidence type="ECO:0000256" key="2">
    <source>
        <dbReference type="ARBA" id="ARBA00022670"/>
    </source>
</evidence>
<dbReference type="CDD" id="cd07560">
    <property type="entry name" value="Peptidase_S41_CPP"/>
    <property type="match status" value="1"/>
</dbReference>
<evidence type="ECO:0000259" key="6">
    <source>
        <dbReference type="PROSITE" id="PS50106"/>
    </source>
</evidence>
<dbReference type="InterPro" id="IPR020992">
    <property type="entry name" value="Tail_Prtase_C"/>
</dbReference>
<dbReference type="PROSITE" id="PS50106">
    <property type="entry name" value="PDZ"/>
    <property type="match status" value="1"/>
</dbReference>
<keyword evidence="4 5" id="KW-0720">Serine protease</keyword>
<protein>
    <submittedName>
        <fullName evidence="7">Carboxy terminal-processing peptidase</fullName>
    </submittedName>
</protein>
<reference evidence="7" key="1">
    <citation type="submission" date="2020-10" db="EMBL/GenBank/DDBJ databases">
        <title>Whole-genome sequence of Luteibacter sp. EIF3.</title>
        <authorList>
            <person name="Friedrich I."/>
            <person name="Hertel R."/>
            <person name="Daniel R."/>
        </authorList>
    </citation>
    <scope>NUCLEOTIDE SEQUENCE</scope>
    <source>
        <strain evidence="7">EIF3</strain>
    </source>
</reference>
<dbReference type="Proteomes" id="UP001056681">
    <property type="component" value="Chromosome"/>
</dbReference>
<dbReference type="InterPro" id="IPR004447">
    <property type="entry name" value="Peptidase_S41A"/>
</dbReference>
<dbReference type="PANTHER" id="PTHR32060:SF22">
    <property type="entry name" value="CARBOXYL-TERMINAL-PROCESSING PEPTIDASE 3, CHLOROPLASTIC"/>
    <property type="match status" value="1"/>
</dbReference>
<dbReference type="Gene3D" id="3.90.226.10">
    <property type="entry name" value="2-enoyl-CoA Hydratase, Chain A, domain 1"/>
    <property type="match status" value="1"/>
</dbReference>
<dbReference type="PANTHER" id="PTHR32060">
    <property type="entry name" value="TAIL-SPECIFIC PROTEASE"/>
    <property type="match status" value="1"/>
</dbReference>
<name>A0ABY4SZ77_9GAMM</name>
<keyword evidence="8" id="KW-1185">Reference proteome</keyword>
<dbReference type="Pfam" id="PF17804">
    <property type="entry name" value="TSP_NTD"/>
    <property type="match status" value="1"/>
</dbReference>